<evidence type="ECO:0000313" key="2">
    <source>
        <dbReference type="Proteomes" id="UP000298049"/>
    </source>
</evidence>
<evidence type="ECO:0000313" key="1">
    <source>
        <dbReference type="EMBL" id="QCF24678.1"/>
    </source>
</evidence>
<dbReference type="AlphaFoldDB" id="A0A4P7XCU5"/>
<dbReference type="Pfam" id="PF13591">
    <property type="entry name" value="MerR_2"/>
    <property type="match status" value="1"/>
</dbReference>
<reference evidence="1 2" key="1">
    <citation type="submission" date="2018-07" db="EMBL/GenBank/DDBJ databases">
        <title>Marsedoiliclastica nanhaica gen. nov. sp. nov., a novel marine hydrocarbonoclastic bacterium isolated from an in-situ enriched hydrocarbon-degrading consortium in deep-sea sediment.</title>
        <authorList>
            <person name="Dong C."/>
            <person name="Ma T."/>
            <person name="Liu R."/>
            <person name="Shao Z."/>
        </authorList>
    </citation>
    <scope>NUCLEOTIDE SEQUENCE [LARGE SCALE GENOMIC DNA]</scope>
    <source>
        <strain evidence="2">soil36-7</strain>
    </source>
</reference>
<dbReference type="OrthoDB" id="5643278at2"/>
<dbReference type="EMBL" id="CP031093">
    <property type="protein sequence ID" value="QCF24678.1"/>
    <property type="molecule type" value="Genomic_DNA"/>
</dbReference>
<accession>A0A4P7XCU5</accession>
<dbReference type="KEGG" id="hmi:soil367_01190"/>
<dbReference type="Proteomes" id="UP000298049">
    <property type="component" value="Chromosome"/>
</dbReference>
<protein>
    <submittedName>
        <fullName evidence="1">MerR family transcriptional regulator</fullName>
    </submittedName>
</protein>
<name>A0A4P7XCU5_9ALTE</name>
<proteinExistence type="predicted"/>
<dbReference type="RefSeq" id="WP_136546119.1">
    <property type="nucleotide sequence ID" value="NZ_CP031093.1"/>
</dbReference>
<gene>
    <name evidence="1" type="ORF">soil367_01190</name>
</gene>
<organism evidence="1 2">
    <name type="scientific">Hydrocarboniclastica marina</name>
    <dbReference type="NCBI Taxonomy" id="2259620"/>
    <lineage>
        <taxon>Bacteria</taxon>
        <taxon>Pseudomonadati</taxon>
        <taxon>Pseudomonadota</taxon>
        <taxon>Gammaproteobacteria</taxon>
        <taxon>Alteromonadales</taxon>
        <taxon>Alteromonadaceae</taxon>
        <taxon>Hydrocarboniclastica</taxon>
    </lineage>
</organism>
<keyword evidence="2" id="KW-1185">Reference proteome</keyword>
<sequence>MATKTSSYLRVELINEELHLTLQDLCQDCGVHAETVIELVEHGVLLPKGASPGHWQFVGQDLLRIKRALRLQRDLAVNLAGVALTLDLLDEIDDLNRQLKQVGPSPD</sequence>
<dbReference type="Gene3D" id="1.10.1660.10">
    <property type="match status" value="1"/>
</dbReference>